<keyword evidence="1" id="KW-1185">Reference proteome</keyword>
<name>A0A7E4W1Y4_PANRE</name>
<reference evidence="2" key="2">
    <citation type="submission" date="2020-10" db="UniProtKB">
        <authorList>
            <consortium name="WormBaseParasite"/>
        </authorList>
    </citation>
    <scope>IDENTIFICATION</scope>
</reference>
<dbReference type="AlphaFoldDB" id="A0A7E4W1Y4"/>
<dbReference type="Proteomes" id="UP000492821">
    <property type="component" value="Unassembled WGS sequence"/>
</dbReference>
<evidence type="ECO:0000313" key="1">
    <source>
        <dbReference type="Proteomes" id="UP000492821"/>
    </source>
</evidence>
<dbReference type="WBParaSite" id="Pan_g6452.t1">
    <property type="protein sequence ID" value="Pan_g6452.t1"/>
    <property type="gene ID" value="Pan_g6452"/>
</dbReference>
<sequence length="108" mass="12777">MPSIFKLETPSLADPRVRKMPLTGLYTLLLDRQFPRTFRVNLAAEIRDRASRILPRVQMYQMKYVAFPTNYLMLIYNKNKDAFVQGKEISLFMEYVNVLLILELLIYV</sequence>
<accession>A0A7E4W1Y4</accession>
<evidence type="ECO:0000313" key="2">
    <source>
        <dbReference type="WBParaSite" id="Pan_g6452.t1"/>
    </source>
</evidence>
<reference evidence="1" key="1">
    <citation type="journal article" date="2013" name="Genetics">
        <title>The draft genome and transcriptome of Panagrellus redivivus are shaped by the harsh demands of a free-living lifestyle.</title>
        <authorList>
            <person name="Srinivasan J."/>
            <person name="Dillman A.R."/>
            <person name="Macchietto M.G."/>
            <person name="Heikkinen L."/>
            <person name="Lakso M."/>
            <person name="Fracchia K.M."/>
            <person name="Antoshechkin I."/>
            <person name="Mortazavi A."/>
            <person name="Wong G."/>
            <person name="Sternberg P.W."/>
        </authorList>
    </citation>
    <scope>NUCLEOTIDE SEQUENCE [LARGE SCALE GENOMIC DNA]</scope>
    <source>
        <strain evidence="1">MT8872</strain>
    </source>
</reference>
<protein>
    <submittedName>
        <fullName evidence="2">DUF1330 domain-containing protein</fullName>
    </submittedName>
</protein>
<organism evidence="1 2">
    <name type="scientific">Panagrellus redivivus</name>
    <name type="common">Microworm</name>
    <dbReference type="NCBI Taxonomy" id="6233"/>
    <lineage>
        <taxon>Eukaryota</taxon>
        <taxon>Metazoa</taxon>
        <taxon>Ecdysozoa</taxon>
        <taxon>Nematoda</taxon>
        <taxon>Chromadorea</taxon>
        <taxon>Rhabditida</taxon>
        <taxon>Tylenchina</taxon>
        <taxon>Panagrolaimomorpha</taxon>
        <taxon>Panagrolaimoidea</taxon>
        <taxon>Panagrolaimidae</taxon>
        <taxon>Panagrellus</taxon>
    </lineage>
</organism>
<proteinExistence type="predicted"/>